<dbReference type="SUPFAM" id="SSF49899">
    <property type="entry name" value="Concanavalin A-like lectins/glucanases"/>
    <property type="match status" value="2"/>
</dbReference>
<evidence type="ECO:0000256" key="5">
    <source>
        <dbReference type="RuleBase" id="RU362110"/>
    </source>
</evidence>
<dbReference type="InterPro" id="IPR023296">
    <property type="entry name" value="Glyco_hydro_beta-prop_sf"/>
</dbReference>
<dbReference type="EC" id="3.2.1.26" evidence="2"/>
<dbReference type="STRING" id="623280.SAMN05660226_00608"/>
<evidence type="ECO:0000259" key="7">
    <source>
        <dbReference type="Pfam" id="PF00251"/>
    </source>
</evidence>
<keyword evidence="4 5" id="KW-0326">Glycosidase</keyword>
<sequence>MRAWLIFWLVCCPACVLAGNTTADILAGATYRCVLTHLHTEERAWDRLVGNGISFDDHEGASFTGQGYLEVAHRRFGSRLPVAGTIALEVKPTQAGGIFWTPSLSMAITDDRTLVVMVSTVDEKGSLFREIPVGKLALGQWHQLVINYADRQLEVVVDGARLLAKQLHGSIHPQAPGAVLIGAWKATDPPVGNFPKGVQDFLFERRFTGHIRYMAYWDYLLDDQAVAGLCHTRGIKDVQDPASVMYEQYDAFFDQSRAGDVEGVRAIGKAMRHYMARDPRRPSFHLTAPMDAILDPAGAVYHGGKYHLFSYRNMISLLAYTPLAHYVSDDLLHWEDYPIALWPDSPLDTYGIWLGNLWLEDHRQPKMFYTALGQSGKYGVMAESDDGLTSFGNKRLVMDDMEHHDGHVWKDGDRYYALTTRQHWGRSADSLGDDIVLLMSKDLMQWETRGTLFSAHKHRNPKDNQQQWGFAEYPYLLPFGDKYVLMLGTRPARYWVGEFDKDSAAFIPDDPEGMLLDYLNPFHCFNPLMVDSCGPQGGERRIIHALQLYASGEVDGIRWSGTHVTPRVLEFTERRLTQTPIPELEKLRKLHSKTVNFQLDSAVQQKFVTLKDGRADILIEVPGGQRGIFGFYVTSGTRPGDTASVFLNLTSNRFGVKGGIKMPIDYPELGSAPAFLPQDGRSVSMRVLIDGSLIEVFVNGQSCTGVLSGDCRAITFRPFCEVGPINVDSLTIWNIQPEM</sequence>
<comment type="similarity">
    <text evidence="1 5">Belongs to the glycosyl hydrolase 32 family.</text>
</comment>
<dbReference type="CDD" id="cd08996">
    <property type="entry name" value="GH32_FFase"/>
    <property type="match status" value="1"/>
</dbReference>
<keyword evidence="10" id="KW-1185">Reference proteome</keyword>
<evidence type="ECO:0000313" key="9">
    <source>
        <dbReference type="EMBL" id="SKB30214.1"/>
    </source>
</evidence>
<dbReference type="PANTHER" id="PTHR43101">
    <property type="entry name" value="BETA-FRUCTOSIDASE"/>
    <property type="match status" value="1"/>
</dbReference>
<dbReference type="PANTHER" id="PTHR43101:SF1">
    <property type="entry name" value="BETA-FRUCTOSIDASE"/>
    <property type="match status" value="1"/>
</dbReference>
<accession>A0A1T5A5G0</accession>
<protein>
    <recommendedName>
        <fullName evidence="2">beta-fructofuranosidase</fullName>
        <ecNumber evidence="2">3.2.1.26</ecNumber>
    </recommendedName>
</protein>
<dbReference type="GO" id="GO:0005975">
    <property type="term" value="P:carbohydrate metabolic process"/>
    <property type="evidence" value="ECO:0007669"/>
    <property type="project" value="InterPro"/>
</dbReference>
<evidence type="ECO:0000256" key="6">
    <source>
        <dbReference type="SAM" id="SignalP"/>
    </source>
</evidence>
<dbReference type="InterPro" id="IPR051214">
    <property type="entry name" value="GH32_Enzymes"/>
</dbReference>
<dbReference type="InterPro" id="IPR001791">
    <property type="entry name" value="Laminin_G"/>
</dbReference>
<evidence type="ECO:0000256" key="1">
    <source>
        <dbReference type="ARBA" id="ARBA00009902"/>
    </source>
</evidence>
<reference evidence="9 10" key="1">
    <citation type="submission" date="2017-02" db="EMBL/GenBank/DDBJ databases">
        <authorList>
            <person name="Peterson S.W."/>
        </authorList>
    </citation>
    <scope>NUCLEOTIDE SEQUENCE [LARGE SCALE GENOMIC DNA]</scope>
    <source>
        <strain evidence="9 10">DSM 22899</strain>
    </source>
</reference>
<dbReference type="CDD" id="cd00110">
    <property type="entry name" value="LamG"/>
    <property type="match status" value="1"/>
</dbReference>
<dbReference type="InterPro" id="IPR013320">
    <property type="entry name" value="ConA-like_dom_sf"/>
</dbReference>
<dbReference type="Gene3D" id="2.60.120.560">
    <property type="entry name" value="Exo-inulinase, domain 1"/>
    <property type="match status" value="1"/>
</dbReference>
<dbReference type="AlphaFoldDB" id="A0A1T5A5G0"/>
<dbReference type="Gene3D" id="2.60.120.200">
    <property type="match status" value="1"/>
</dbReference>
<keyword evidence="3 5" id="KW-0378">Hydrolase</keyword>
<dbReference type="SUPFAM" id="SSF75005">
    <property type="entry name" value="Arabinanase/levansucrase/invertase"/>
    <property type="match status" value="1"/>
</dbReference>
<dbReference type="Proteomes" id="UP000190541">
    <property type="component" value="Unassembled WGS sequence"/>
</dbReference>
<evidence type="ECO:0000256" key="3">
    <source>
        <dbReference type="ARBA" id="ARBA00022801"/>
    </source>
</evidence>
<dbReference type="SMART" id="SM00640">
    <property type="entry name" value="Glyco_32"/>
    <property type="match status" value="1"/>
</dbReference>
<gene>
    <name evidence="9" type="ORF">SAMN05660226_00608</name>
</gene>
<feature type="signal peptide" evidence="6">
    <location>
        <begin position="1"/>
        <end position="18"/>
    </location>
</feature>
<dbReference type="Gene3D" id="2.115.10.20">
    <property type="entry name" value="Glycosyl hydrolase domain, family 43"/>
    <property type="match status" value="1"/>
</dbReference>
<evidence type="ECO:0000256" key="4">
    <source>
        <dbReference type="ARBA" id="ARBA00023295"/>
    </source>
</evidence>
<dbReference type="InterPro" id="IPR001362">
    <property type="entry name" value="Glyco_hydro_32"/>
</dbReference>
<dbReference type="Pfam" id="PF00251">
    <property type="entry name" value="Glyco_hydro_32N"/>
    <property type="match status" value="1"/>
</dbReference>
<feature type="chain" id="PRO_5012527083" description="beta-fructofuranosidase" evidence="6">
    <location>
        <begin position="19"/>
        <end position="739"/>
    </location>
</feature>
<feature type="domain" description="Glycosyl hydrolase family 32 N-terminal" evidence="7">
    <location>
        <begin position="285"/>
        <end position="580"/>
    </location>
</feature>
<name>A0A1T5A5G0_9SPHI</name>
<dbReference type="InterPro" id="IPR013148">
    <property type="entry name" value="Glyco_hydro_32_N"/>
</dbReference>
<dbReference type="EMBL" id="FUYS01000001">
    <property type="protein sequence ID" value="SKB30214.1"/>
    <property type="molecule type" value="Genomic_DNA"/>
</dbReference>
<evidence type="ECO:0000259" key="8">
    <source>
        <dbReference type="Pfam" id="PF08244"/>
    </source>
</evidence>
<feature type="domain" description="Glycosyl hydrolase family 32 C-terminal" evidence="8">
    <location>
        <begin position="583"/>
        <end position="704"/>
    </location>
</feature>
<dbReference type="Pfam" id="PF08244">
    <property type="entry name" value="Glyco_hydro_32C"/>
    <property type="match status" value="1"/>
</dbReference>
<organism evidence="9 10">
    <name type="scientific">Parapedobacter luteus</name>
    <dbReference type="NCBI Taxonomy" id="623280"/>
    <lineage>
        <taxon>Bacteria</taxon>
        <taxon>Pseudomonadati</taxon>
        <taxon>Bacteroidota</taxon>
        <taxon>Sphingobacteriia</taxon>
        <taxon>Sphingobacteriales</taxon>
        <taxon>Sphingobacteriaceae</taxon>
        <taxon>Parapedobacter</taxon>
    </lineage>
</organism>
<dbReference type="GO" id="GO:0004564">
    <property type="term" value="F:beta-fructofuranosidase activity"/>
    <property type="evidence" value="ECO:0007669"/>
    <property type="project" value="UniProtKB-EC"/>
</dbReference>
<proteinExistence type="inferred from homology"/>
<evidence type="ECO:0000313" key="10">
    <source>
        <dbReference type="Proteomes" id="UP000190541"/>
    </source>
</evidence>
<keyword evidence="6" id="KW-0732">Signal</keyword>
<evidence type="ECO:0000256" key="2">
    <source>
        <dbReference type="ARBA" id="ARBA00012758"/>
    </source>
</evidence>
<dbReference type="InterPro" id="IPR013189">
    <property type="entry name" value="Glyco_hydro_32_C"/>
</dbReference>